<sequence length="179" mass="19711">STARDRSSQDKKTTSAKSKSDETLDGTQCSFHLPVLSIRRPPDGPFTSKPMQYKRSTSADQESPKNDHFLLAPIVTSLRRGYSSEDISKSASDSALHASISSSSSHPLDSFRQRSSSTSLTQSKNYQLVAPKISIDEYPEKGKFKREPLSSSYPRSGSTAYNSGNLTPPVDRSNDFLDR</sequence>
<accession>A0A2G8JC10</accession>
<dbReference type="EMBL" id="MRZV01002642">
    <property type="protein sequence ID" value="PIK33288.1"/>
    <property type="molecule type" value="Genomic_DNA"/>
</dbReference>
<comment type="caution">
    <text evidence="2">The sequence shown here is derived from an EMBL/GenBank/DDBJ whole genome shotgun (WGS) entry which is preliminary data.</text>
</comment>
<evidence type="ECO:0000256" key="1">
    <source>
        <dbReference type="SAM" id="MobiDB-lite"/>
    </source>
</evidence>
<organism evidence="2 3">
    <name type="scientific">Stichopus japonicus</name>
    <name type="common">Sea cucumber</name>
    <dbReference type="NCBI Taxonomy" id="307972"/>
    <lineage>
        <taxon>Eukaryota</taxon>
        <taxon>Metazoa</taxon>
        <taxon>Echinodermata</taxon>
        <taxon>Eleutherozoa</taxon>
        <taxon>Echinozoa</taxon>
        <taxon>Holothuroidea</taxon>
        <taxon>Aspidochirotacea</taxon>
        <taxon>Aspidochirotida</taxon>
        <taxon>Stichopodidae</taxon>
        <taxon>Apostichopus</taxon>
    </lineage>
</organism>
<gene>
    <name evidence="2" type="ORF">BSL78_29901</name>
</gene>
<feature type="region of interest" description="Disordered" evidence="1">
    <location>
        <begin position="82"/>
        <end position="123"/>
    </location>
</feature>
<dbReference type="Proteomes" id="UP000230750">
    <property type="component" value="Unassembled WGS sequence"/>
</dbReference>
<evidence type="ECO:0000313" key="3">
    <source>
        <dbReference type="Proteomes" id="UP000230750"/>
    </source>
</evidence>
<dbReference type="AlphaFoldDB" id="A0A2G8JC10"/>
<feature type="compositionally biased region" description="Basic and acidic residues" evidence="1">
    <location>
        <begin position="1"/>
        <end position="22"/>
    </location>
</feature>
<evidence type="ECO:0000313" key="2">
    <source>
        <dbReference type="EMBL" id="PIK33288.1"/>
    </source>
</evidence>
<protein>
    <submittedName>
        <fullName evidence="2">Uncharacterized protein</fullName>
    </submittedName>
</protein>
<feature type="compositionally biased region" description="Basic and acidic residues" evidence="1">
    <location>
        <begin position="137"/>
        <end position="148"/>
    </location>
</feature>
<feature type="region of interest" description="Disordered" evidence="1">
    <location>
        <begin position="137"/>
        <end position="179"/>
    </location>
</feature>
<feature type="non-terminal residue" evidence="2">
    <location>
        <position position="1"/>
    </location>
</feature>
<proteinExistence type="predicted"/>
<reference evidence="2 3" key="1">
    <citation type="journal article" date="2017" name="PLoS Biol.">
        <title>The sea cucumber genome provides insights into morphological evolution and visceral regeneration.</title>
        <authorList>
            <person name="Zhang X."/>
            <person name="Sun L."/>
            <person name="Yuan J."/>
            <person name="Sun Y."/>
            <person name="Gao Y."/>
            <person name="Zhang L."/>
            <person name="Li S."/>
            <person name="Dai H."/>
            <person name="Hamel J.F."/>
            <person name="Liu C."/>
            <person name="Yu Y."/>
            <person name="Liu S."/>
            <person name="Lin W."/>
            <person name="Guo K."/>
            <person name="Jin S."/>
            <person name="Xu P."/>
            <person name="Storey K.B."/>
            <person name="Huan P."/>
            <person name="Zhang T."/>
            <person name="Zhou Y."/>
            <person name="Zhang J."/>
            <person name="Lin C."/>
            <person name="Li X."/>
            <person name="Xing L."/>
            <person name="Huo D."/>
            <person name="Sun M."/>
            <person name="Wang L."/>
            <person name="Mercier A."/>
            <person name="Li F."/>
            <person name="Yang H."/>
            <person name="Xiang J."/>
        </authorList>
    </citation>
    <scope>NUCLEOTIDE SEQUENCE [LARGE SCALE GENOMIC DNA]</scope>
    <source>
        <strain evidence="2">Shaxun</strain>
        <tissue evidence="2">Muscle</tissue>
    </source>
</reference>
<feature type="compositionally biased region" description="Polar residues" evidence="1">
    <location>
        <begin position="149"/>
        <end position="166"/>
    </location>
</feature>
<feature type="region of interest" description="Disordered" evidence="1">
    <location>
        <begin position="1"/>
        <end position="68"/>
    </location>
</feature>
<feature type="compositionally biased region" description="Low complexity" evidence="1">
    <location>
        <begin position="89"/>
        <end position="123"/>
    </location>
</feature>
<keyword evidence="3" id="KW-1185">Reference proteome</keyword>
<name>A0A2G8JC10_STIJA</name>